<evidence type="ECO:0000313" key="4">
    <source>
        <dbReference type="EMBL" id="EOI57872.1"/>
    </source>
</evidence>
<evidence type="ECO:0000313" key="7">
    <source>
        <dbReference type="Proteomes" id="UP000014160"/>
    </source>
</evidence>
<evidence type="ECO:0000259" key="3">
    <source>
        <dbReference type="PROSITE" id="PS50943"/>
    </source>
</evidence>
<name>R2Y660_9ENTE</name>
<dbReference type="SMART" id="SM00530">
    <property type="entry name" value="HTH_XRE"/>
    <property type="match status" value="1"/>
</dbReference>
<accession>R2Y660</accession>
<dbReference type="OrthoDB" id="4427456at2"/>
<dbReference type="Proteomes" id="UP000013750">
    <property type="component" value="Unassembled WGS sequence"/>
</dbReference>
<dbReference type="PROSITE" id="PS50943">
    <property type="entry name" value="HTH_CROC1"/>
    <property type="match status" value="1"/>
</dbReference>
<dbReference type="PANTHER" id="PTHR46558:SF15">
    <property type="entry name" value="HELIX-TURN-HELIX DOMAIN PROTEIN"/>
    <property type="match status" value="1"/>
</dbReference>
<evidence type="ECO:0000256" key="2">
    <source>
        <dbReference type="SAM" id="Phobius"/>
    </source>
</evidence>
<dbReference type="SUPFAM" id="SSF47413">
    <property type="entry name" value="lambda repressor-like DNA-binding domains"/>
    <property type="match status" value="1"/>
</dbReference>
<evidence type="ECO:0000313" key="6">
    <source>
        <dbReference type="Proteomes" id="UP000013750"/>
    </source>
</evidence>
<keyword evidence="2" id="KW-1133">Transmembrane helix</keyword>
<dbReference type="HOGENOM" id="CLU_1292742_0_0_9"/>
<dbReference type="RefSeq" id="WP_010779296.1">
    <property type="nucleotide sequence ID" value="NZ_ASWH01000002.1"/>
</dbReference>
<dbReference type="Gene3D" id="1.10.260.40">
    <property type="entry name" value="lambda repressor-like DNA-binding domains"/>
    <property type="match status" value="1"/>
</dbReference>
<keyword evidence="2" id="KW-0472">Membrane</keyword>
<proteinExistence type="predicted"/>
<reference evidence="5 7" key="2">
    <citation type="submission" date="2013-03" db="EMBL/GenBank/DDBJ databases">
        <title>The Genome Sequence of Enterococcus gilvus ATCC BAA-350 (PacBio/Illumina hybrid assembly).</title>
        <authorList>
            <consortium name="The Broad Institute Genomics Platform"/>
            <consortium name="The Broad Institute Genome Sequencing Center for Infectious Disease"/>
            <person name="Earl A."/>
            <person name="Russ C."/>
            <person name="Gilmore M."/>
            <person name="Surin D."/>
            <person name="Walker B."/>
            <person name="Young S."/>
            <person name="Zeng Q."/>
            <person name="Gargeya S."/>
            <person name="Fitzgerald M."/>
            <person name="Haas B."/>
            <person name="Abouelleil A."/>
            <person name="Allen A.W."/>
            <person name="Alvarado L."/>
            <person name="Arachchi H.M."/>
            <person name="Berlin A.M."/>
            <person name="Chapman S.B."/>
            <person name="Gainer-Dewar J."/>
            <person name="Goldberg J."/>
            <person name="Griggs A."/>
            <person name="Gujja S."/>
            <person name="Hansen M."/>
            <person name="Howarth C."/>
            <person name="Imamovic A."/>
            <person name="Ireland A."/>
            <person name="Larimer J."/>
            <person name="McCowan C."/>
            <person name="Murphy C."/>
            <person name="Pearson M."/>
            <person name="Poon T.W."/>
            <person name="Priest M."/>
            <person name="Roberts A."/>
            <person name="Saif S."/>
            <person name="Shea T."/>
            <person name="Sisk P."/>
            <person name="Sykes S."/>
            <person name="Wortman J."/>
            <person name="Nusbaum C."/>
            <person name="Birren B."/>
        </authorList>
    </citation>
    <scope>NUCLEOTIDE SEQUENCE [LARGE SCALE GENOMIC DNA]</scope>
    <source>
        <strain evidence="5 7">ATCC BAA-350</strain>
    </source>
</reference>
<organism evidence="4 6">
    <name type="scientific">Enterococcus gilvus ATCC BAA-350</name>
    <dbReference type="NCBI Taxonomy" id="1158614"/>
    <lineage>
        <taxon>Bacteria</taxon>
        <taxon>Bacillati</taxon>
        <taxon>Bacillota</taxon>
        <taxon>Bacilli</taxon>
        <taxon>Lactobacillales</taxon>
        <taxon>Enterococcaceae</taxon>
        <taxon>Enterococcus</taxon>
    </lineage>
</organism>
<feature type="transmembrane region" description="Helical" evidence="2">
    <location>
        <begin position="86"/>
        <end position="112"/>
    </location>
</feature>
<dbReference type="Proteomes" id="UP000014160">
    <property type="component" value="Unassembled WGS sequence"/>
</dbReference>
<dbReference type="EMBL" id="AJDQ01000004">
    <property type="protein sequence ID" value="EOI57872.1"/>
    <property type="molecule type" value="Genomic_DNA"/>
</dbReference>
<dbReference type="GO" id="GO:0003677">
    <property type="term" value="F:DNA binding"/>
    <property type="evidence" value="ECO:0007669"/>
    <property type="project" value="UniProtKB-KW"/>
</dbReference>
<feature type="domain" description="HTH cro/C1-type" evidence="3">
    <location>
        <begin position="8"/>
        <end position="62"/>
    </location>
</feature>
<dbReference type="AlphaFoldDB" id="R2Y660"/>
<gene>
    <name evidence="5" type="ORF">I592_03514</name>
    <name evidence="4" type="ORF">UKC_00847</name>
</gene>
<keyword evidence="2" id="KW-0812">Transmembrane</keyword>
<keyword evidence="1" id="KW-0238">DNA-binding</keyword>
<dbReference type="CDD" id="cd00093">
    <property type="entry name" value="HTH_XRE"/>
    <property type="match status" value="1"/>
</dbReference>
<dbReference type="InterPro" id="IPR010982">
    <property type="entry name" value="Lambda_DNA-bd_dom_sf"/>
</dbReference>
<dbReference type="PANTHER" id="PTHR46558">
    <property type="entry name" value="TRACRIPTIONAL REGULATORY PROTEIN-RELATED-RELATED"/>
    <property type="match status" value="1"/>
</dbReference>
<dbReference type="PATRIC" id="fig|1158614.3.peg.876"/>
<evidence type="ECO:0000256" key="1">
    <source>
        <dbReference type="ARBA" id="ARBA00023125"/>
    </source>
</evidence>
<dbReference type="EMBL" id="ASWH01000002">
    <property type="protein sequence ID" value="EOW79374.1"/>
    <property type="molecule type" value="Genomic_DNA"/>
</dbReference>
<evidence type="ECO:0000313" key="5">
    <source>
        <dbReference type="EMBL" id="EOW79374.1"/>
    </source>
</evidence>
<dbReference type="InterPro" id="IPR001387">
    <property type="entry name" value="Cro/C1-type_HTH"/>
</dbReference>
<protein>
    <recommendedName>
        <fullName evidence="3">HTH cro/C1-type domain-containing protein</fullName>
    </recommendedName>
</protein>
<comment type="caution">
    <text evidence="4">The sequence shown here is derived from an EMBL/GenBank/DDBJ whole genome shotgun (WGS) entry which is preliminary data.</text>
</comment>
<reference evidence="4 6" key="1">
    <citation type="submission" date="2013-02" db="EMBL/GenBank/DDBJ databases">
        <title>The Genome Sequence of Enterococcus gilvus ATCC BAA-350.</title>
        <authorList>
            <consortium name="The Broad Institute Genome Sequencing Platform"/>
            <consortium name="The Broad Institute Genome Sequencing Center for Infectious Disease"/>
            <person name="Earl A.M."/>
            <person name="Gilmore M.S."/>
            <person name="Lebreton F."/>
            <person name="Walker B."/>
            <person name="Young S.K."/>
            <person name="Zeng Q."/>
            <person name="Gargeya S."/>
            <person name="Fitzgerald M."/>
            <person name="Haas B."/>
            <person name="Abouelleil A."/>
            <person name="Alvarado L."/>
            <person name="Arachchi H.M."/>
            <person name="Berlin A.M."/>
            <person name="Chapman S.B."/>
            <person name="Dewar J."/>
            <person name="Goldberg J."/>
            <person name="Griggs A."/>
            <person name="Gujja S."/>
            <person name="Hansen M."/>
            <person name="Howarth C."/>
            <person name="Imamovic A."/>
            <person name="Larimer J."/>
            <person name="McCowan C."/>
            <person name="Murphy C."/>
            <person name="Neiman D."/>
            <person name="Pearson M."/>
            <person name="Priest M."/>
            <person name="Roberts A."/>
            <person name="Saif S."/>
            <person name="Shea T."/>
            <person name="Sisk P."/>
            <person name="Sykes S."/>
            <person name="Wortman J."/>
            <person name="Nusbaum C."/>
            <person name="Birren B."/>
        </authorList>
    </citation>
    <scope>NUCLEOTIDE SEQUENCE [LARGE SCALE GENOMIC DNA]</scope>
    <source>
        <strain evidence="4 6">ATCC BAA-350</strain>
    </source>
</reference>
<sequence length="213" mass="25223">MTHFSNRLKTERKRRKLTQQDLADLLHVSRTSISNWEVGRNYPDLEVLVKLSDVLDRSLDHLLKEDTEMVEDYSQKIRTSKKKSQIIKSLVTVLVGILVVALVTLKLFFIGWTATSEEILIDYEHAPNELITIRVGSKKNRRVELVETRSGEMRMVEKQEPFFRKRPQKFSYYSIHSKKDEFSAIKFKDKRVEINWNKITHSEKSYTYQKYPI</sequence>
<keyword evidence="7" id="KW-1185">Reference proteome</keyword>
<dbReference type="Pfam" id="PF01381">
    <property type="entry name" value="HTH_3"/>
    <property type="match status" value="1"/>
</dbReference>
<dbReference type="eggNOG" id="COG1476">
    <property type="taxonomic scope" value="Bacteria"/>
</dbReference>